<dbReference type="Proteomes" id="UP000196531">
    <property type="component" value="Unassembled WGS sequence"/>
</dbReference>
<reference evidence="3" key="1">
    <citation type="journal article" date="2017" name="Proc. Natl. Acad. Sci. U.S.A.">
        <title>Simulation of Deepwater Horizon oil plume reveals substrate specialization within a complex community of hydrocarbon-degraders.</title>
        <authorList>
            <person name="Hu P."/>
            <person name="Dubinsky E.A."/>
            <person name="Probst A.J."/>
            <person name="Wang J."/>
            <person name="Sieber C.M.K."/>
            <person name="Tom L.M."/>
            <person name="Gardinali P."/>
            <person name="Banfield J.F."/>
            <person name="Atlas R.M."/>
            <person name="Andersen G.L."/>
        </authorList>
    </citation>
    <scope>NUCLEOTIDE SEQUENCE [LARGE SCALE GENOMIC DNA]</scope>
</reference>
<evidence type="ECO:0000313" key="2">
    <source>
        <dbReference type="EMBL" id="OUR96130.1"/>
    </source>
</evidence>
<dbReference type="InterPro" id="IPR012909">
    <property type="entry name" value="PHA_DNA-bd_N"/>
</dbReference>
<dbReference type="Pfam" id="PF07879">
    <property type="entry name" value="PHB_acc_N"/>
    <property type="match status" value="1"/>
</dbReference>
<name>A0A1Y5FB96_9BACT</name>
<comment type="caution">
    <text evidence="2">The sequence shown here is derived from an EMBL/GenBank/DDBJ whole genome shotgun (WGS) entry which is preliminary data.</text>
</comment>
<accession>A0A1Y5FB96</accession>
<proteinExistence type="predicted"/>
<dbReference type="AlphaFoldDB" id="A0A1Y5FB96"/>
<gene>
    <name evidence="2" type="ORF">A9Q84_07145</name>
</gene>
<organism evidence="2 3">
    <name type="scientific">Halobacteriovorax marinus</name>
    <dbReference type="NCBI Taxonomy" id="97084"/>
    <lineage>
        <taxon>Bacteria</taxon>
        <taxon>Pseudomonadati</taxon>
        <taxon>Bdellovibrionota</taxon>
        <taxon>Bacteriovoracia</taxon>
        <taxon>Bacteriovoracales</taxon>
        <taxon>Halobacteriovoraceae</taxon>
        <taxon>Halobacteriovorax</taxon>
    </lineage>
</organism>
<protein>
    <recommendedName>
        <fullName evidence="1">PHA accumulation regulator DNA-binding N-terminal domain-containing protein</fullName>
    </recommendedName>
</protein>
<evidence type="ECO:0000259" key="1">
    <source>
        <dbReference type="Pfam" id="PF07879"/>
    </source>
</evidence>
<evidence type="ECO:0000313" key="3">
    <source>
        <dbReference type="Proteomes" id="UP000196531"/>
    </source>
</evidence>
<sequence>MNDVRIIKRYQNRKLYDTHQSCYVTLEEIAQIIREGHEIQVIDNKTKNDITYMTQIQLLFDQEKKSTRAGDVELLKRVIRSEEGTFTGHIRGLEGTTSTETTSEPTLSENINAFVQNTELNSTIETTSTLN</sequence>
<dbReference type="EMBL" id="MAAO01000006">
    <property type="protein sequence ID" value="OUR96130.1"/>
    <property type="molecule type" value="Genomic_DNA"/>
</dbReference>
<feature type="domain" description="PHA accumulation regulator DNA-binding N-terminal" evidence="1">
    <location>
        <begin position="6"/>
        <end position="65"/>
    </location>
</feature>